<organism evidence="1 2">
    <name type="scientific">Panagrolaimus sp. ES5</name>
    <dbReference type="NCBI Taxonomy" id="591445"/>
    <lineage>
        <taxon>Eukaryota</taxon>
        <taxon>Metazoa</taxon>
        <taxon>Ecdysozoa</taxon>
        <taxon>Nematoda</taxon>
        <taxon>Chromadorea</taxon>
        <taxon>Rhabditida</taxon>
        <taxon>Tylenchina</taxon>
        <taxon>Panagrolaimomorpha</taxon>
        <taxon>Panagrolaimoidea</taxon>
        <taxon>Panagrolaimidae</taxon>
        <taxon>Panagrolaimus</taxon>
    </lineage>
</organism>
<reference evidence="2" key="1">
    <citation type="submission" date="2022-11" db="UniProtKB">
        <authorList>
            <consortium name="WormBaseParasite"/>
        </authorList>
    </citation>
    <scope>IDENTIFICATION</scope>
</reference>
<evidence type="ECO:0000313" key="2">
    <source>
        <dbReference type="WBParaSite" id="ES5_v2.g10989.t1"/>
    </source>
</evidence>
<proteinExistence type="predicted"/>
<protein>
    <submittedName>
        <fullName evidence="2">Zinc transporter 6</fullName>
    </submittedName>
</protein>
<name>A0AC34F1W9_9BILA</name>
<accession>A0AC34F1W9</accession>
<dbReference type="WBParaSite" id="ES5_v2.g10989.t1">
    <property type="protein sequence ID" value="ES5_v2.g10989.t1"/>
    <property type="gene ID" value="ES5_v2.g10989"/>
</dbReference>
<dbReference type="Proteomes" id="UP000887579">
    <property type="component" value="Unplaced"/>
</dbReference>
<sequence length="396" mass="44072">MGKFFRPFGTIWENPTGKRAVISCFLCACCILYLFYVVSATRSLVLTGAAWLTIFSFFACFSTILSLGVHSSPTDKYTYGFVRASVLTVFSTSVLAQLSAVLQLKEAFESLIAADHHHGVGHGVAQGHAINHYFYSAALVSSLSLFIAAYHVANQPFQYVLTASQSSSLQEHATDISYFICQIFPGMSRFLLPRLNAMSLLALISSTCCILTHWFMNDFEWFDSFGTLVLSGAVFSTMYPLTYYTGMILLQTTPTHVHAQIDRCLSEATTVDGVLELKNSHFWQLDFNTIAGTVDVRIRRDADEQIVLAMVTEKLYSVINNLSIQVVKDSGWQDNVASYVPQVPTYYAGNSHGGHNHAHHSHDSHDHGDHSHAHNHSHDHHHGHGHGHSEVQHHHH</sequence>
<evidence type="ECO:0000313" key="1">
    <source>
        <dbReference type="Proteomes" id="UP000887579"/>
    </source>
</evidence>